<dbReference type="Pfam" id="PF01924">
    <property type="entry name" value="HypD"/>
    <property type="match status" value="1"/>
</dbReference>
<dbReference type="GO" id="GO:0051539">
    <property type="term" value="F:4 iron, 4 sulfur cluster binding"/>
    <property type="evidence" value="ECO:0007669"/>
    <property type="project" value="TreeGrafter"/>
</dbReference>
<dbReference type="PANTHER" id="PTHR30149">
    <property type="entry name" value="HYDROGENASE PROTEIN ASSEMBLY PROTEIN HYPD"/>
    <property type="match status" value="1"/>
</dbReference>
<dbReference type="InterPro" id="IPR042243">
    <property type="entry name" value="HypD_1"/>
</dbReference>
<name>A0A9D9E3T5_9BACT</name>
<dbReference type="PIRSF" id="PIRSF005622">
    <property type="entry name" value="Hydrgn_mat_hypD"/>
    <property type="match status" value="1"/>
</dbReference>
<dbReference type="NCBIfam" id="TIGR00075">
    <property type="entry name" value="hypD"/>
    <property type="match status" value="1"/>
</dbReference>
<dbReference type="Gene3D" id="3.40.50.11740">
    <property type="entry name" value="HypD, alpha/beta domain 2"/>
    <property type="match status" value="2"/>
</dbReference>
<dbReference type="EMBL" id="JADIMW010000036">
    <property type="protein sequence ID" value="MBO8437985.1"/>
    <property type="molecule type" value="Genomic_DNA"/>
</dbReference>
<protein>
    <submittedName>
        <fullName evidence="4">Hydrogenase formation protein HypD</fullName>
    </submittedName>
</protein>
<dbReference type="Proteomes" id="UP000823636">
    <property type="component" value="Unassembled WGS sequence"/>
</dbReference>
<accession>A0A9D9E3T5</accession>
<reference evidence="4" key="1">
    <citation type="submission" date="2020-10" db="EMBL/GenBank/DDBJ databases">
        <authorList>
            <person name="Gilroy R."/>
        </authorList>
    </citation>
    <scope>NUCLEOTIDE SEQUENCE</scope>
    <source>
        <strain evidence="4">G3-4614</strain>
    </source>
</reference>
<evidence type="ECO:0000313" key="4">
    <source>
        <dbReference type="EMBL" id="MBO8437985.1"/>
    </source>
</evidence>
<keyword evidence="3" id="KW-0408">Iron</keyword>
<dbReference type="GO" id="GO:0005506">
    <property type="term" value="F:iron ion binding"/>
    <property type="evidence" value="ECO:0007669"/>
    <property type="project" value="TreeGrafter"/>
</dbReference>
<dbReference type="GO" id="GO:0070025">
    <property type="term" value="F:carbon monoxide binding"/>
    <property type="evidence" value="ECO:0007669"/>
    <property type="project" value="TreeGrafter"/>
</dbReference>
<dbReference type="GO" id="GO:0051604">
    <property type="term" value="P:protein maturation"/>
    <property type="evidence" value="ECO:0007669"/>
    <property type="project" value="TreeGrafter"/>
</dbReference>
<dbReference type="InterPro" id="IPR042244">
    <property type="entry name" value="HypD_2_sf"/>
</dbReference>
<dbReference type="AlphaFoldDB" id="A0A9D9E3T5"/>
<sequence length="374" mass="40957">MKLNDGTFSSQDEVEIIAERICRIIDRKWRIMEVCGGQTRSIVKYNVEALLPPQIELVHGPGCPVCVTPSVVIDDAVSLVKNRGVTLLTFGDMMRVPDSGGKPLSDYRAGGNSVKIIYSPLDALDFAAADTGREFVILAVGFETTAPLYAFAITEARKRKIRNLSFLSSLYTVPAAIGAIASDSESRIDGILAAGHVCSITGEREYEILSRKINKPVVITGFEPADIMLGIYVCLKLLQCGMATSKNAYRRAVAKEGNIKARQIMYEVFESCDSVWHGIGLIPESGLRLKKEYEQFDAAKRFSLKTAKMDDKNRFICPAGEIMQGKMQAGQCKYFGKQCTPETPLGAAMITAEGVCSILYNYSSVKYGKAAVIR</sequence>
<evidence type="ECO:0000256" key="1">
    <source>
        <dbReference type="ARBA" id="ARBA00007888"/>
    </source>
</evidence>
<keyword evidence="2" id="KW-0479">Metal-binding</keyword>
<reference evidence="4" key="2">
    <citation type="journal article" date="2021" name="PeerJ">
        <title>Extensive microbial diversity within the chicken gut microbiome revealed by metagenomics and culture.</title>
        <authorList>
            <person name="Gilroy R."/>
            <person name="Ravi A."/>
            <person name="Getino M."/>
            <person name="Pursley I."/>
            <person name="Horton D.L."/>
            <person name="Alikhan N.F."/>
            <person name="Baker D."/>
            <person name="Gharbi K."/>
            <person name="Hall N."/>
            <person name="Watson M."/>
            <person name="Adriaenssens E.M."/>
            <person name="Foster-Nyarko E."/>
            <person name="Jarju S."/>
            <person name="Secka A."/>
            <person name="Antonio M."/>
            <person name="Oren A."/>
            <person name="Chaudhuri R.R."/>
            <person name="La Ragione R."/>
            <person name="Hildebrand F."/>
            <person name="Pallen M.J."/>
        </authorList>
    </citation>
    <scope>NUCLEOTIDE SEQUENCE</scope>
    <source>
        <strain evidence="4">G3-4614</strain>
    </source>
</reference>
<evidence type="ECO:0000256" key="2">
    <source>
        <dbReference type="ARBA" id="ARBA00022723"/>
    </source>
</evidence>
<gene>
    <name evidence="4" type="primary">hypD</name>
    <name evidence="4" type="ORF">IAC54_03680</name>
</gene>
<organism evidence="4 5">
    <name type="scientific">Candidatus Caccoplasma merdipullorum</name>
    <dbReference type="NCBI Taxonomy" id="2840718"/>
    <lineage>
        <taxon>Bacteria</taxon>
        <taxon>Pseudomonadati</taxon>
        <taxon>Bacteroidota</taxon>
        <taxon>Bacteroidia</taxon>
        <taxon>Bacteroidales</taxon>
        <taxon>Bacteroidaceae</taxon>
        <taxon>Bacteroidaceae incertae sedis</taxon>
        <taxon>Candidatus Caccoplasma</taxon>
    </lineage>
</organism>
<dbReference type="InterPro" id="IPR002780">
    <property type="entry name" value="Hyd_form_HypD"/>
</dbReference>
<dbReference type="PANTHER" id="PTHR30149:SF0">
    <property type="entry name" value="HYDROGENASE MATURATION FACTOR HYPD"/>
    <property type="match status" value="1"/>
</dbReference>
<comment type="caution">
    <text evidence="4">The sequence shown here is derived from an EMBL/GenBank/DDBJ whole genome shotgun (WGS) entry which is preliminary data.</text>
</comment>
<evidence type="ECO:0000256" key="3">
    <source>
        <dbReference type="ARBA" id="ARBA00023004"/>
    </source>
</evidence>
<evidence type="ECO:0000313" key="5">
    <source>
        <dbReference type="Proteomes" id="UP000823636"/>
    </source>
</evidence>
<comment type="similarity">
    <text evidence="1">Belongs to the HypD family.</text>
</comment>
<proteinExistence type="inferred from homology"/>
<dbReference type="Gene3D" id="6.10.20.100">
    <property type="match status" value="1"/>
</dbReference>